<sequence>MISRCLAGALFALANWAFLDACLLSSHAHGPPGEPDDEAPVHVSFVDWVPGIGSLLFLFIGFALMAGGLAGSVTVLVLRYTFNHDYPEAFT</sequence>
<dbReference type="GO" id="GO:0016020">
    <property type="term" value="C:membrane"/>
    <property type="evidence" value="ECO:0007669"/>
    <property type="project" value="UniProtKB-SubCell"/>
</dbReference>
<evidence type="ECO:0000313" key="8">
    <source>
        <dbReference type="EMBL" id="KDQ54338.1"/>
    </source>
</evidence>
<proteinExistence type="inferred from homology"/>
<evidence type="ECO:0000313" key="9">
    <source>
        <dbReference type="Proteomes" id="UP000027265"/>
    </source>
</evidence>
<reference evidence="9" key="1">
    <citation type="journal article" date="2014" name="Proc. Natl. Acad. Sci. U.S.A.">
        <title>Extensive sampling of basidiomycete genomes demonstrates inadequacy of the white-rot/brown-rot paradigm for wood decay fungi.</title>
        <authorList>
            <person name="Riley R."/>
            <person name="Salamov A.A."/>
            <person name="Brown D.W."/>
            <person name="Nagy L.G."/>
            <person name="Floudas D."/>
            <person name="Held B.W."/>
            <person name="Levasseur A."/>
            <person name="Lombard V."/>
            <person name="Morin E."/>
            <person name="Otillar R."/>
            <person name="Lindquist E.A."/>
            <person name="Sun H."/>
            <person name="LaButti K.M."/>
            <person name="Schmutz J."/>
            <person name="Jabbour D."/>
            <person name="Luo H."/>
            <person name="Baker S.E."/>
            <person name="Pisabarro A.G."/>
            <person name="Walton J.D."/>
            <person name="Blanchette R.A."/>
            <person name="Henrissat B."/>
            <person name="Martin F."/>
            <person name="Cullen D."/>
            <person name="Hibbett D.S."/>
            <person name="Grigoriev I.V."/>
        </authorList>
    </citation>
    <scope>NUCLEOTIDE SEQUENCE [LARGE SCALE GENOMIC DNA]</scope>
    <source>
        <strain evidence="9">MUCL 33604</strain>
    </source>
</reference>
<organism evidence="8 9">
    <name type="scientific">Jaapia argillacea MUCL 33604</name>
    <dbReference type="NCBI Taxonomy" id="933084"/>
    <lineage>
        <taxon>Eukaryota</taxon>
        <taxon>Fungi</taxon>
        <taxon>Dikarya</taxon>
        <taxon>Basidiomycota</taxon>
        <taxon>Agaricomycotina</taxon>
        <taxon>Agaricomycetes</taxon>
        <taxon>Agaricomycetidae</taxon>
        <taxon>Jaapiales</taxon>
        <taxon>Jaapiaceae</taxon>
        <taxon>Jaapia</taxon>
    </lineage>
</organism>
<dbReference type="FunCoup" id="A0A067PHE8">
    <property type="interactions" value="71"/>
</dbReference>
<feature type="chain" id="PRO_5001647514" evidence="7">
    <location>
        <begin position="22"/>
        <end position="91"/>
    </location>
</feature>
<dbReference type="AlphaFoldDB" id="A0A067PHE8"/>
<keyword evidence="5 6" id="KW-0472">Membrane</keyword>
<feature type="transmembrane region" description="Helical" evidence="6">
    <location>
        <begin position="52"/>
        <end position="78"/>
    </location>
</feature>
<dbReference type="OrthoDB" id="268928at2759"/>
<gene>
    <name evidence="8" type="ORF">JAAARDRAFT_209446</name>
</gene>
<dbReference type="Proteomes" id="UP000027265">
    <property type="component" value="Unassembled WGS sequence"/>
</dbReference>
<evidence type="ECO:0000256" key="5">
    <source>
        <dbReference type="ARBA" id="ARBA00023136"/>
    </source>
</evidence>
<dbReference type="InterPro" id="IPR007919">
    <property type="entry name" value="UPF0220"/>
</dbReference>
<evidence type="ECO:0000256" key="2">
    <source>
        <dbReference type="ARBA" id="ARBA00005335"/>
    </source>
</evidence>
<keyword evidence="4 6" id="KW-1133">Transmembrane helix</keyword>
<dbReference type="HOGENOM" id="CLU_2427308_0_0_1"/>
<comment type="similarity">
    <text evidence="2">Belongs to the UPF0220 family.</text>
</comment>
<evidence type="ECO:0000256" key="4">
    <source>
        <dbReference type="ARBA" id="ARBA00022989"/>
    </source>
</evidence>
<keyword evidence="3 6" id="KW-0812">Transmembrane</keyword>
<keyword evidence="7" id="KW-0732">Signal</keyword>
<evidence type="ECO:0000256" key="1">
    <source>
        <dbReference type="ARBA" id="ARBA00004141"/>
    </source>
</evidence>
<dbReference type="Pfam" id="PF05255">
    <property type="entry name" value="UPF0220"/>
    <property type="match status" value="1"/>
</dbReference>
<name>A0A067PHE8_9AGAM</name>
<comment type="subcellular location">
    <subcellularLocation>
        <location evidence="1">Membrane</location>
        <topology evidence="1">Multi-pass membrane protein</topology>
    </subcellularLocation>
</comment>
<dbReference type="EMBL" id="KL197729">
    <property type="protein sequence ID" value="KDQ54338.1"/>
    <property type="molecule type" value="Genomic_DNA"/>
</dbReference>
<dbReference type="InParanoid" id="A0A067PHE8"/>
<protein>
    <submittedName>
        <fullName evidence="8">Uncharacterized protein</fullName>
    </submittedName>
</protein>
<keyword evidence="9" id="KW-1185">Reference proteome</keyword>
<evidence type="ECO:0000256" key="6">
    <source>
        <dbReference type="SAM" id="Phobius"/>
    </source>
</evidence>
<evidence type="ECO:0000256" key="3">
    <source>
        <dbReference type="ARBA" id="ARBA00022692"/>
    </source>
</evidence>
<accession>A0A067PHE8</accession>
<evidence type="ECO:0000256" key="7">
    <source>
        <dbReference type="SAM" id="SignalP"/>
    </source>
</evidence>
<feature type="signal peptide" evidence="7">
    <location>
        <begin position="1"/>
        <end position="21"/>
    </location>
</feature>